<evidence type="ECO:0000313" key="3">
    <source>
        <dbReference type="Proteomes" id="UP001501676"/>
    </source>
</evidence>
<organism evidence="2 3">
    <name type="scientific">Cryptosporangium minutisporangium</name>
    <dbReference type="NCBI Taxonomy" id="113569"/>
    <lineage>
        <taxon>Bacteria</taxon>
        <taxon>Bacillati</taxon>
        <taxon>Actinomycetota</taxon>
        <taxon>Actinomycetes</taxon>
        <taxon>Cryptosporangiales</taxon>
        <taxon>Cryptosporangiaceae</taxon>
        <taxon>Cryptosporangium</taxon>
    </lineage>
</organism>
<sequence length="109" mass="11665">MIDYDPTGELTADPGDVPGWDGRLRVEPDPPESSEEGPVSVREVFARIAPPVPLMAADLAAHVHDLLAARGQNPWLTDANRDSVEAAATYLLGALGVPFEAPPPDTRWV</sequence>
<dbReference type="RefSeq" id="WP_345730029.1">
    <property type="nucleotide sequence ID" value="NZ_BAAAYN010000028.1"/>
</dbReference>
<name>A0ABP6T1T6_9ACTN</name>
<accession>A0ABP6T1T6</accession>
<dbReference type="EMBL" id="BAAAYN010000028">
    <property type="protein sequence ID" value="GAA3390282.1"/>
    <property type="molecule type" value="Genomic_DNA"/>
</dbReference>
<dbReference type="Proteomes" id="UP001501676">
    <property type="component" value="Unassembled WGS sequence"/>
</dbReference>
<comment type="caution">
    <text evidence="2">The sequence shown here is derived from an EMBL/GenBank/DDBJ whole genome shotgun (WGS) entry which is preliminary data.</text>
</comment>
<reference evidence="3" key="1">
    <citation type="journal article" date="2019" name="Int. J. Syst. Evol. Microbiol.">
        <title>The Global Catalogue of Microorganisms (GCM) 10K type strain sequencing project: providing services to taxonomists for standard genome sequencing and annotation.</title>
        <authorList>
            <consortium name="The Broad Institute Genomics Platform"/>
            <consortium name="The Broad Institute Genome Sequencing Center for Infectious Disease"/>
            <person name="Wu L."/>
            <person name="Ma J."/>
        </authorList>
    </citation>
    <scope>NUCLEOTIDE SEQUENCE [LARGE SCALE GENOMIC DNA]</scope>
    <source>
        <strain evidence="3">JCM 9458</strain>
    </source>
</reference>
<evidence type="ECO:0000256" key="1">
    <source>
        <dbReference type="SAM" id="MobiDB-lite"/>
    </source>
</evidence>
<feature type="region of interest" description="Disordered" evidence="1">
    <location>
        <begin position="1"/>
        <end position="39"/>
    </location>
</feature>
<keyword evidence="3" id="KW-1185">Reference proteome</keyword>
<gene>
    <name evidence="2" type="ORF">GCM10020369_43630</name>
</gene>
<evidence type="ECO:0000313" key="2">
    <source>
        <dbReference type="EMBL" id="GAA3390282.1"/>
    </source>
</evidence>
<protein>
    <submittedName>
        <fullName evidence="2">Uncharacterized protein</fullName>
    </submittedName>
</protein>
<proteinExistence type="predicted"/>